<reference evidence="10 11" key="1">
    <citation type="submission" date="2009-11" db="EMBL/GenBank/DDBJ databases">
        <title>Annotation of Allomyces macrogynus ATCC 38327.</title>
        <authorList>
            <consortium name="The Broad Institute Genome Sequencing Platform"/>
            <person name="Russ C."/>
            <person name="Cuomo C."/>
            <person name="Burger G."/>
            <person name="Gray M.W."/>
            <person name="Holland P.W.H."/>
            <person name="King N."/>
            <person name="Lang F.B.F."/>
            <person name="Roger A.J."/>
            <person name="Ruiz-Trillo I."/>
            <person name="Young S.K."/>
            <person name="Zeng Q."/>
            <person name="Gargeya S."/>
            <person name="Fitzgerald M."/>
            <person name="Haas B."/>
            <person name="Abouelleil A."/>
            <person name="Alvarado L."/>
            <person name="Arachchi H.M."/>
            <person name="Berlin A."/>
            <person name="Chapman S.B."/>
            <person name="Gearin G."/>
            <person name="Goldberg J."/>
            <person name="Griggs A."/>
            <person name="Gujja S."/>
            <person name="Hansen M."/>
            <person name="Heiman D."/>
            <person name="Howarth C."/>
            <person name="Larimer J."/>
            <person name="Lui A."/>
            <person name="MacDonald P.J.P."/>
            <person name="McCowen C."/>
            <person name="Montmayeur A."/>
            <person name="Murphy C."/>
            <person name="Neiman D."/>
            <person name="Pearson M."/>
            <person name="Priest M."/>
            <person name="Roberts A."/>
            <person name="Saif S."/>
            <person name="Shea T."/>
            <person name="Sisk P."/>
            <person name="Stolte C."/>
            <person name="Sykes S."/>
            <person name="Wortman J."/>
            <person name="Nusbaum C."/>
            <person name="Birren B."/>
        </authorList>
    </citation>
    <scope>NUCLEOTIDE SEQUENCE [LARGE SCALE GENOMIC DNA]</scope>
    <source>
        <strain evidence="10 11">ATCC 38327</strain>
    </source>
</reference>
<protein>
    <recommendedName>
        <fullName evidence="9">BZIP domain-containing protein</fullName>
    </recommendedName>
</protein>
<feature type="coiled-coil region" evidence="7">
    <location>
        <begin position="395"/>
        <end position="429"/>
    </location>
</feature>
<keyword evidence="4" id="KW-0238">DNA-binding</keyword>
<keyword evidence="3" id="KW-0805">Transcription regulation</keyword>
<feature type="compositionally biased region" description="Low complexity" evidence="8">
    <location>
        <begin position="202"/>
        <end position="220"/>
    </location>
</feature>
<evidence type="ECO:0000256" key="7">
    <source>
        <dbReference type="SAM" id="Coils"/>
    </source>
</evidence>
<dbReference type="PROSITE" id="PS50217">
    <property type="entry name" value="BZIP"/>
    <property type="match status" value="1"/>
</dbReference>
<keyword evidence="6" id="KW-0539">Nucleus</keyword>
<evidence type="ECO:0000256" key="1">
    <source>
        <dbReference type="ARBA" id="ARBA00004123"/>
    </source>
</evidence>
<dbReference type="GO" id="GO:0003700">
    <property type="term" value="F:DNA-binding transcription factor activity"/>
    <property type="evidence" value="ECO:0007669"/>
    <property type="project" value="InterPro"/>
</dbReference>
<feature type="compositionally biased region" description="Pro residues" evidence="8">
    <location>
        <begin position="14"/>
        <end position="23"/>
    </location>
</feature>
<evidence type="ECO:0000256" key="4">
    <source>
        <dbReference type="ARBA" id="ARBA00023125"/>
    </source>
</evidence>
<feature type="region of interest" description="Disordered" evidence="8">
    <location>
        <begin position="202"/>
        <end position="250"/>
    </location>
</feature>
<dbReference type="Gene3D" id="1.20.5.170">
    <property type="match status" value="1"/>
</dbReference>
<evidence type="ECO:0000259" key="9">
    <source>
        <dbReference type="PROSITE" id="PS50217"/>
    </source>
</evidence>
<dbReference type="Proteomes" id="UP000054350">
    <property type="component" value="Unassembled WGS sequence"/>
</dbReference>
<keyword evidence="11" id="KW-1185">Reference proteome</keyword>
<comment type="subcellular location">
    <subcellularLocation>
        <location evidence="1">Nucleus</location>
    </subcellularLocation>
</comment>
<evidence type="ECO:0000256" key="6">
    <source>
        <dbReference type="ARBA" id="ARBA00023242"/>
    </source>
</evidence>
<accession>A0A0L0RW31</accession>
<evidence type="ECO:0000256" key="3">
    <source>
        <dbReference type="ARBA" id="ARBA00023015"/>
    </source>
</evidence>
<name>A0A0L0RW31_ALLM3</name>
<dbReference type="EMBL" id="GG745328">
    <property type="protein sequence ID" value="KNE54607.1"/>
    <property type="molecule type" value="Genomic_DNA"/>
</dbReference>
<feature type="compositionally biased region" description="Pro residues" evidence="8">
    <location>
        <begin position="751"/>
        <end position="763"/>
    </location>
</feature>
<dbReference type="CDD" id="cd14686">
    <property type="entry name" value="bZIP"/>
    <property type="match status" value="1"/>
</dbReference>
<dbReference type="PROSITE" id="PS00036">
    <property type="entry name" value="BZIP_BASIC"/>
    <property type="match status" value="1"/>
</dbReference>
<feature type="region of interest" description="Disordered" evidence="8">
    <location>
        <begin position="125"/>
        <end position="151"/>
    </location>
</feature>
<dbReference type="InterPro" id="IPR004827">
    <property type="entry name" value="bZIP"/>
</dbReference>
<feature type="compositionally biased region" description="Low complexity" evidence="8">
    <location>
        <begin position="139"/>
        <end position="151"/>
    </location>
</feature>
<dbReference type="VEuPathDB" id="FungiDB:AMAG_17686"/>
<feature type="region of interest" description="Disordered" evidence="8">
    <location>
        <begin position="10"/>
        <end position="48"/>
    </location>
</feature>
<gene>
    <name evidence="10" type="ORF">AMAG_17686</name>
</gene>
<dbReference type="OrthoDB" id="5419235at2759"/>
<feature type="compositionally biased region" description="Low complexity" evidence="8">
    <location>
        <begin position="31"/>
        <end position="48"/>
    </location>
</feature>
<keyword evidence="7" id="KW-0175">Coiled coil</keyword>
<dbReference type="eggNOG" id="KOG1414">
    <property type="taxonomic scope" value="Eukaryota"/>
</dbReference>
<evidence type="ECO:0000256" key="2">
    <source>
        <dbReference type="ARBA" id="ARBA00007163"/>
    </source>
</evidence>
<dbReference type="SMART" id="SM00338">
    <property type="entry name" value="BRLZ"/>
    <property type="match status" value="1"/>
</dbReference>
<dbReference type="GO" id="GO:0005634">
    <property type="term" value="C:nucleus"/>
    <property type="evidence" value="ECO:0007669"/>
    <property type="project" value="UniProtKB-SubCell"/>
</dbReference>
<dbReference type="Pfam" id="PF00170">
    <property type="entry name" value="bZIP_1"/>
    <property type="match status" value="1"/>
</dbReference>
<evidence type="ECO:0000313" key="11">
    <source>
        <dbReference type="Proteomes" id="UP000054350"/>
    </source>
</evidence>
<feature type="compositionally biased region" description="Low complexity" evidence="8">
    <location>
        <begin position="226"/>
        <end position="250"/>
    </location>
</feature>
<dbReference type="PANTHER" id="PTHR47416:SF8">
    <property type="entry name" value="BASIC-LEUCINE ZIPPER TRANSCRIPTION FACTOR E-RELATED"/>
    <property type="match status" value="1"/>
</dbReference>
<dbReference type="STRING" id="578462.A0A0L0RW31"/>
<feature type="domain" description="BZIP" evidence="9">
    <location>
        <begin position="377"/>
        <end position="433"/>
    </location>
</feature>
<sequence>MDVDDLIQSLFAPPGAPASPPVSPVRNDVFLPSSPASTSTSSTTALSSSSGTDRLLAFVDAQANVTPDSAMDWAADLTRPDALTMDLDLDLDLDAYLQFPAAPSRAASPAPLPLGARSTVKSPSLMTRGQDAQAVGPNSTAPVPATKSAAAPPVTTPVAKAAAPNVAPAALAAAAPVVLATTAAKSTVAVSVAPAASQVATSQAAAPAAATVTTTAQPETDATRLSPAPRSQPTTPTSTTTATPTPTLPAFSATNAAAIPPVPPLPLYSPYWMTPAAAASPYPAGPYAAAAVAAAAAAAAGGMFAPPPASFPYASLYGMLPPPPTPTGMLGPAAWRAAAPDTPLDGLVVRMTIRRAPKPARDAAALLATPPDQLSPDDKKALRKIKNRLAASESRKRAREHVELLEMEVAKLKDEKSALQAQVQQVLDDHARLVQDHDRVLAQLRLLRDAHAYFQVATGTNTATVPMVPFTMTTPQQQQQQASSLVHITAGPAIKSFGALFAIVVLGAAWLLPALSALAPNASASGSAPLSLTASPAAFRSALELVAAAAAPNAGSTSTGTGKAGSAMPYVATTAGGVKVMVLDAPRRSDVVAVSAADNTADPMDLDDDVPSLPAPDARVLYLGDGKDGEHRDQAVVVTVVHSEEGAGGALPALSIKLSDDGTATGNGPSLQIKVEPASDADAAMCRATAASLLTAATAETERRPPRPAAADNVRPKQEEGGAMPPHSFLIHVEPPSPTAARAGSTGPGDALPPPPVTVPSPHAPLHGKSARGVDEGGVRVPAPPTDSGRVFVRGPGSKLA</sequence>
<feature type="region of interest" description="Disordered" evidence="8">
    <location>
        <begin position="696"/>
        <end position="801"/>
    </location>
</feature>
<organism evidence="10 11">
    <name type="scientific">Allomyces macrogynus (strain ATCC 38327)</name>
    <name type="common">Allomyces javanicus var. macrogynus</name>
    <dbReference type="NCBI Taxonomy" id="578462"/>
    <lineage>
        <taxon>Eukaryota</taxon>
        <taxon>Fungi</taxon>
        <taxon>Fungi incertae sedis</taxon>
        <taxon>Blastocladiomycota</taxon>
        <taxon>Blastocladiomycetes</taxon>
        <taxon>Blastocladiales</taxon>
        <taxon>Blastocladiaceae</taxon>
        <taxon>Allomyces</taxon>
    </lineage>
</organism>
<evidence type="ECO:0000256" key="5">
    <source>
        <dbReference type="ARBA" id="ARBA00023163"/>
    </source>
</evidence>
<dbReference type="SUPFAM" id="SSF57959">
    <property type="entry name" value="Leucine zipper domain"/>
    <property type="match status" value="1"/>
</dbReference>
<dbReference type="InterPro" id="IPR046347">
    <property type="entry name" value="bZIP_sf"/>
</dbReference>
<keyword evidence="5" id="KW-0804">Transcription</keyword>
<dbReference type="GO" id="GO:0003677">
    <property type="term" value="F:DNA binding"/>
    <property type="evidence" value="ECO:0007669"/>
    <property type="project" value="UniProtKB-KW"/>
</dbReference>
<comment type="similarity">
    <text evidence="2">Belongs to the bZIP family.</text>
</comment>
<evidence type="ECO:0000256" key="8">
    <source>
        <dbReference type="SAM" id="MobiDB-lite"/>
    </source>
</evidence>
<dbReference type="PANTHER" id="PTHR47416">
    <property type="entry name" value="BASIC-LEUCINE ZIPPER TRANSCRIPTION FACTOR F-RELATED"/>
    <property type="match status" value="1"/>
</dbReference>
<proteinExistence type="inferred from homology"/>
<reference evidence="11" key="2">
    <citation type="submission" date="2009-11" db="EMBL/GenBank/DDBJ databases">
        <title>The Genome Sequence of Allomyces macrogynus strain ATCC 38327.</title>
        <authorList>
            <consortium name="The Broad Institute Genome Sequencing Platform"/>
            <person name="Russ C."/>
            <person name="Cuomo C."/>
            <person name="Shea T."/>
            <person name="Young S.K."/>
            <person name="Zeng Q."/>
            <person name="Koehrsen M."/>
            <person name="Haas B."/>
            <person name="Borodovsky M."/>
            <person name="Guigo R."/>
            <person name="Alvarado L."/>
            <person name="Berlin A."/>
            <person name="Borenstein D."/>
            <person name="Chen Z."/>
            <person name="Engels R."/>
            <person name="Freedman E."/>
            <person name="Gellesch M."/>
            <person name="Goldberg J."/>
            <person name="Griggs A."/>
            <person name="Gujja S."/>
            <person name="Heiman D."/>
            <person name="Hepburn T."/>
            <person name="Howarth C."/>
            <person name="Jen D."/>
            <person name="Larson L."/>
            <person name="Lewis B."/>
            <person name="Mehta T."/>
            <person name="Park D."/>
            <person name="Pearson M."/>
            <person name="Roberts A."/>
            <person name="Saif S."/>
            <person name="Shenoy N."/>
            <person name="Sisk P."/>
            <person name="Stolte C."/>
            <person name="Sykes S."/>
            <person name="Walk T."/>
            <person name="White J."/>
            <person name="Yandava C."/>
            <person name="Burger G."/>
            <person name="Gray M.W."/>
            <person name="Holland P.W.H."/>
            <person name="King N."/>
            <person name="Lang F.B.F."/>
            <person name="Roger A.J."/>
            <person name="Ruiz-Trillo I."/>
            <person name="Lander E."/>
            <person name="Nusbaum C."/>
        </authorList>
    </citation>
    <scope>NUCLEOTIDE SEQUENCE [LARGE SCALE GENOMIC DNA]</scope>
    <source>
        <strain evidence="11">ATCC 38327</strain>
    </source>
</reference>
<dbReference type="AlphaFoldDB" id="A0A0L0RW31"/>
<evidence type="ECO:0000313" key="10">
    <source>
        <dbReference type="EMBL" id="KNE54607.1"/>
    </source>
</evidence>